<dbReference type="PANTHER" id="PTHR45527:SF1">
    <property type="entry name" value="FATTY ACID SYNTHASE"/>
    <property type="match status" value="1"/>
</dbReference>
<organism evidence="2 3">
    <name type="scientific">Actinoallomurus oryzae</name>
    <dbReference type="NCBI Taxonomy" id="502180"/>
    <lineage>
        <taxon>Bacteria</taxon>
        <taxon>Bacillati</taxon>
        <taxon>Actinomycetota</taxon>
        <taxon>Actinomycetes</taxon>
        <taxon>Streptosporangiales</taxon>
        <taxon>Thermomonosporaceae</taxon>
        <taxon>Actinoallomurus</taxon>
    </lineage>
</organism>
<keyword evidence="3" id="KW-1185">Reference proteome</keyword>
<evidence type="ECO:0000259" key="1">
    <source>
        <dbReference type="Pfam" id="PF00668"/>
    </source>
</evidence>
<dbReference type="PANTHER" id="PTHR45527">
    <property type="entry name" value="NONRIBOSOMAL PEPTIDE SYNTHETASE"/>
    <property type="match status" value="1"/>
</dbReference>
<protein>
    <recommendedName>
        <fullName evidence="1">Condensation domain-containing protein</fullName>
    </recommendedName>
</protein>
<dbReference type="SUPFAM" id="SSF52777">
    <property type="entry name" value="CoA-dependent acyltransferases"/>
    <property type="match status" value="2"/>
</dbReference>
<sequence>MATGVPASYGRRRLWFLNQLDTTSSLYNIHLHLRVTGPLDSALLRRSVDELVRRHETLRTRVVLRDGDVLQVVDPPAPAAWTGVDLSDETGPVRDEQARKTVAAHAAHGFDLAEDAPLRGLHVRLSETEHRVLLTMHHAMVDNRSVRSLESELIALLTGGSPGREAEPGASYADYARHQRRMRGSERWNRRRDFWRAKLEGAPERLALPEHAGWTPGSHAGGHVPFTVPEPTVAALRSLAETGGANLFTVLLAGYAALLSERADTSDVLVGIAVAARPGPEWGKYHRLFRQYGHRPDQC</sequence>
<comment type="caution">
    <text evidence="2">The sequence shown here is derived from an EMBL/GenBank/DDBJ whole genome shotgun (WGS) entry which is preliminary data.</text>
</comment>
<dbReference type="InterPro" id="IPR023213">
    <property type="entry name" value="CAT-like_dom_sf"/>
</dbReference>
<reference evidence="3" key="1">
    <citation type="journal article" date="2019" name="Int. J. Syst. Evol. Microbiol.">
        <title>The Global Catalogue of Microorganisms (GCM) 10K type strain sequencing project: providing services to taxonomists for standard genome sequencing and annotation.</title>
        <authorList>
            <consortium name="The Broad Institute Genomics Platform"/>
            <consortium name="The Broad Institute Genome Sequencing Center for Infectious Disease"/>
            <person name="Wu L."/>
            <person name="Ma J."/>
        </authorList>
    </citation>
    <scope>NUCLEOTIDE SEQUENCE [LARGE SCALE GENOMIC DNA]</scope>
    <source>
        <strain evidence="3">JCM 17933</strain>
    </source>
</reference>
<evidence type="ECO:0000313" key="2">
    <source>
        <dbReference type="EMBL" id="GAA4489570.1"/>
    </source>
</evidence>
<name>A0ABP8PP87_9ACTN</name>
<accession>A0ABP8PP87</accession>
<feature type="domain" description="Condensation" evidence="1">
    <location>
        <begin position="7"/>
        <end position="280"/>
    </location>
</feature>
<proteinExistence type="predicted"/>
<dbReference type="Proteomes" id="UP001500503">
    <property type="component" value="Unassembled WGS sequence"/>
</dbReference>
<dbReference type="InterPro" id="IPR001242">
    <property type="entry name" value="Condensation_dom"/>
</dbReference>
<dbReference type="Pfam" id="PF00668">
    <property type="entry name" value="Condensation"/>
    <property type="match status" value="1"/>
</dbReference>
<dbReference type="EMBL" id="BAABHF010000015">
    <property type="protein sequence ID" value="GAA4489570.1"/>
    <property type="molecule type" value="Genomic_DNA"/>
</dbReference>
<dbReference type="Gene3D" id="3.30.559.10">
    <property type="entry name" value="Chloramphenicol acetyltransferase-like domain"/>
    <property type="match status" value="1"/>
</dbReference>
<gene>
    <name evidence="2" type="ORF">GCM10023191_020600</name>
</gene>
<dbReference type="RefSeq" id="WP_345460689.1">
    <property type="nucleotide sequence ID" value="NZ_BAABHF010000015.1"/>
</dbReference>
<dbReference type="Gene3D" id="3.30.559.30">
    <property type="entry name" value="Nonribosomal peptide synthetase, condensation domain"/>
    <property type="match status" value="1"/>
</dbReference>
<evidence type="ECO:0000313" key="3">
    <source>
        <dbReference type="Proteomes" id="UP001500503"/>
    </source>
</evidence>